<dbReference type="GO" id="GO:0010333">
    <property type="term" value="F:terpene synthase activity"/>
    <property type="evidence" value="ECO:0007669"/>
    <property type="project" value="InterPro"/>
</dbReference>
<organism evidence="4 5">
    <name type="scientific">Crotalaria pallida</name>
    <name type="common">Smooth rattlebox</name>
    <name type="synonym">Crotalaria striata</name>
    <dbReference type="NCBI Taxonomy" id="3830"/>
    <lineage>
        <taxon>Eukaryota</taxon>
        <taxon>Viridiplantae</taxon>
        <taxon>Streptophyta</taxon>
        <taxon>Embryophyta</taxon>
        <taxon>Tracheophyta</taxon>
        <taxon>Spermatophyta</taxon>
        <taxon>Magnoliopsida</taxon>
        <taxon>eudicotyledons</taxon>
        <taxon>Gunneridae</taxon>
        <taxon>Pentapetalae</taxon>
        <taxon>rosids</taxon>
        <taxon>fabids</taxon>
        <taxon>Fabales</taxon>
        <taxon>Fabaceae</taxon>
        <taxon>Papilionoideae</taxon>
        <taxon>50 kb inversion clade</taxon>
        <taxon>genistoids sensu lato</taxon>
        <taxon>core genistoids</taxon>
        <taxon>Crotalarieae</taxon>
        <taxon>Crotalaria</taxon>
    </lineage>
</organism>
<dbReference type="InterPro" id="IPR050148">
    <property type="entry name" value="Terpene_synthase-like"/>
</dbReference>
<dbReference type="InterPro" id="IPR008930">
    <property type="entry name" value="Terpenoid_cyclase/PrenylTrfase"/>
</dbReference>
<dbReference type="InterPro" id="IPR036965">
    <property type="entry name" value="Terpene_synth_N_sf"/>
</dbReference>
<accession>A0AAN9E0G8</accession>
<dbReference type="AlphaFoldDB" id="A0AAN9E0G8"/>
<dbReference type="Gene3D" id="1.50.10.130">
    <property type="entry name" value="Terpene synthase, N-terminal domain"/>
    <property type="match status" value="1"/>
</dbReference>
<keyword evidence="2" id="KW-0456">Lyase</keyword>
<dbReference type="EMBL" id="JAYWIO010000008">
    <property type="protein sequence ID" value="KAK7243786.1"/>
    <property type="molecule type" value="Genomic_DNA"/>
</dbReference>
<evidence type="ECO:0000259" key="3">
    <source>
        <dbReference type="Pfam" id="PF01397"/>
    </source>
</evidence>
<dbReference type="GO" id="GO:0016114">
    <property type="term" value="P:terpenoid biosynthetic process"/>
    <property type="evidence" value="ECO:0007669"/>
    <property type="project" value="InterPro"/>
</dbReference>
<evidence type="ECO:0000256" key="1">
    <source>
        <dbReference type="ARBA" id="ARBA00001946"/>
    </source>
</evidence>
<evidence type="ECO:0000313" key="5">
    <source>
        <dbReference type="Proteomes" id="UP001372338"/>
    </source>
</evidence>
<evidence type="ECO:0000256" key="2">
    <source>
        <dbReference type="ARBA" id="ARBA00023239"/>
    </source>
</evidence>
<comment type="caution">
    <text evidence="4">The sequence shown here is derived from an EMBL/GenBank/DDBJ whole genome shotgun (WGS) entry which is preliminary data.</text>
</comment>
<dbReference type="PANTHER" id="PTHR31225">
    <property type="entry name" value="OS04G0344100 PROTEIN-RELATED"/>
    <property type="match status" value="1"/>
</dbReference>
<dbReference type="Pfam" id="PF01397">
    <property type="entry name" value="Terpene_synth"/>
    <property type="match status" value="1"/>
</dbReference>
<name>A0AAN9E0G8_CROPI</name>
<dbReference type="InterPro" id="IPR008949">
    <property type="entry name" value="Isoprenoid_synthase_dom_sf"/>
</dbReference>
<dbReference type="Proteomes" id="UP001372338">
    <property type="component" value="Unassembled WGS sequence"/>
</dbReference>
<dbReference type="InterPro" id="IPR001906">
    <property type="entry name" value="Terpene_synth_N"/>
</dbReference>
<evidence type="ECO:0000313" key="4">
    <source>
        <dbReference type="EMBL" id="KAK7243786.1"/>
    </source>
</evidence>
<gene>
    <name evidence="4" type="ORF">RIF29_38598</name>
</gene>
<dbReference type="FunFam" id="1.50.10.130:FF:000001">
    <property type="entry name" value="Isoprene synthase, chloroplastic"/>
    <property type="match status" value="1"/>
</dbReference>
<comment type="cofactor">
    <cofactor evidence="1">
        <name>Mg(2+)</name>
        <dbReference type="ChEBI" id="CHEBI:18420"/>
    </cofactor>
</comment>
<keyword evidence="5" id="KW-1185">Reference proteome</keyword>
<feature type="domain" description="Terpene synthase N-terminal" evidence="3">
    <location>
        <begin position="7"/>
        <end position="139"/>
    </location>
</feature>
<dbReference type="PANTHER" id="PTHR31225:SF244">
    <property type="entry name" value="1,8-CINEOLE SYNTHASE 1, CHLOROPLASTIC-RELATED"/>
    <property type="match status" value="1"/>
</dbReference>
<sequence>MMLSKVVDQLDQLELIDILQRLGVAYHFNNEIMNILDSVYNMDTSKWKNNLYATALKFRILRQHGYDISADVFLGFKDEMGNFKKCHVDRMLSLYEASFHSFENETILDEAKDLTSKFLKEYLIKNEGSYLSLLISHALELPLHWRISRWEAQWFINVYERMENMSPAILQFAKLDFNILQTIYIKKN</sequence>
<protein>
    <recommendedName>
        <fullName evidence="3">Terpene synthase N-terminal domain-containing protein</fullName>
    </recommendedName>
</protein>
<dbReference type="Gene3D" id="1.10.600.10">
    <property type="entry name" value="Farnesyl Diphosphate Synthase"/>
    <property type="match status" value="1"/>
</dbReference>
<dbReference type="GO" id="GO:0051707">
    <property type="term" value="P:response to other organism"/>
    <property type="evidence" value="ECO:0007669"/>
    <property type="project" value="UniProtKB-ARBA"/>
</dbReference>
<proteinExistence type="predicted"/>
<reference evidence="4 5" key="1">
    <citation type="submission" date="2024-01" db="EMBL/GenBank/DDBJ databases">
        <title>The genomes of 5 underutilized Papilionoideae crops provide insights into root nodulation and disease resistanc.</title>
        <authorList>
            <person name="Yuan L."/>
        </authorList>
    </citation>
    <scope>NUCLEOTIDE SEQUENCE [LARGE SCALE GENOMIC DNA]</scope>
    <source>
        <strain evidence="4">ZHUSHIDOU_FW_LH</strain>
        <tissue evidence="4">Leaf</tissue>
    </source>
</reference>
<dbReference type="SUPFAM" id="SSF48239">
    <property type="entry name" value="Terpenoid cyclases/Protein prenyltransferases"/>
    <property type="match status" value="1"/>
</dbReference>